<protein>
    <recommendedName>
        <fullName evidence="4 9">Transaldolase</fullName>
        <ecNumber evidence="4 9">2.2.1.2</ecNumber>
    </recommendedName>
</protein>
<dbReference type="InterPro" id="IPR018225">
    <property type="entry name" value="Transaldolase_AS"/>
</dbReference>
<keyword evidence="5 10" id="KW-0808">Transferase</keyword>
<keyword evidence="12" id="KW-1185">Reference proteome</keyword>
<evidence type="ECO:0000256" key="6">
    <source>
        <dbReference type="ARBA" id="ARBA00023126"/>
    </source>
</evidence>
<gene>
    <name evidence="11" type="primary">tal</name>
    <name evidence="11" type="ORF">E4K63_04045</name>
</gene>
<proteinExistence type="inferred from homology"/>
<dbReference type="InterPro" id="IPR013785">
    <property type="entry name" value="Aldolase_TIM"/>
</dbReference>
<reference evidence="11 12" key="1">
    <citation type="submission" date="2019-03" db="EMBL/GenBank/DDBJ databases">
        <title>Complete Genome Sequence of Allofrancisella inopinata Strain SYSU YG23 Isolated from Water-Cooling Systems in China.</title>
        <authorList>
            <person name="Ohrman C."/>
            <person name="Uneklint I."/>
            <person name="Sjodin A."/>
        </authorList>
    </citation>
    <scope>NUCLEOTIDE SEQUENCE [LARGE SCALE GENOMIC DNA]</scope>
    <source>
        <strain evidence="11 12">SYSU YG23</strain>
    </source>
</reference>
<evidence type="ECO:0000256" key="5">
    <source>
        <dbReference type="ARBA" id="ARBA00022679"/>
    </source>
</evidence>
<dbReference type="PROSITE" id="PS01054">
    <property type="entry name" value="TRANSALDOLASE_1"/>
    <property type="match status" value="1"/>
</dbReference>
<dbReference type="PROSITE" id="PS00958">
    <property type="entry name" value="TRANSALDOLASE_2"/>
    <property type="match status" value="1"/>
</dbReference>
<dbReference type="RefSeq" id="WP_133941798.1">
    <property type="nucleotide sequence ID" value="NZ_CP038241.1"/>
</dbReference>
<sequence>MTQSVLEQLKRVSRVVADTGDFELIKKYKPVDATTNPSLILKAVKDKKYEYLLEKSISQVKQNFPTLGQETLMQEALIEILVAFGSKILEVIEGKVSSEVDARVSFSTAKTIDYAKKVISRYEQNNISKDRVLIKIAATWEGIKAAKLLEKEGIKCNLTLIFDKAQAQACAEAGVYLISPFVGRITDWQIKENNLTDFPAIEEDLGVNSVKSIYQLYKSHGFKTIVMGASFRNTNQVMALSGCDALTISPALLEELANKYEKLDTSLSSSVEVIKQTPTLTEAEFRWQLNENSMATNKLAEGIRLFAKDTIELEDIIKKSF</sequence>
<dbReference type="GO" id="GO:0005975">
    <property type="term" value="P:carbohydrate metabolic process"/>
    <property type="evidence" value="ECO:0007669"/>
    <property type="project" value="InterPro"/>
</dbReference>
<dbReference type="Gene3D" id="3.20.20.70">
    <property type="entry name" value="Aldolase class I"/>
    <property type="match status" value="1"/>
</dbReference>
<dbReference type="NCBIfam" id="TIGR00874">
    <property type="entry name" value="talAB"/>
    <property type="match status" value="1"/>
</dbReference>
<evidence type="ECO:0000256" key="9">
    <source>
        <dbReference type="NCBIfam" id="TIGR00874"/>
    </source>
</evidence>
<dbReference type="AlphaFoldDB" id="A0AAE6YJT2"/>
<dbReference type="PANTHER" id="PTHR10683">
    <property type="entry name" value="TRANSALDOLASE"/>
    <property type="match status" value="1"/>
</dbReference>
<evidence type="ECO:0000256" key="4">
    <source>
        <dbReference type="ARBA" id="ARBA00013151"/>
    </source>
</evidence>
<comment type="similarity">
    <text evidence="3 10">Belongs to the transaldolase family. Type 1 subfamily.</text>
</comment>
<dbReference type="CDD" id="cd00957">
    <property type="entry name" value="Transaldolase_TalAB"/>
    <property type="match status" value="1"/>
</dbReference>
<evidence type="ECO:0000256" key="1">
    <source>
        <dbReference type="ARBA" id="ARBA00003518"/>
    </source>
</evidence>
<dbReference type="GO" id="GO:0004801">
    <property type="term" value="F:transaldolase activity"/>
    <property type="evidence" value="ECO:0007669"/>
    <property type="project" value="UniProtKB-UniRule"/>
</dbReference>
<evidence type="ECO:0000256" key="3">
    <source>
        <dbReference type="ARBA" id="ARBA00008012"/>
    </source>
</evidence>
<comment type="function">
    <text evidence="1 10">Transaldolase is important for the balance of metabolites in the pentose-phosphate pathway.</text>
</comment>
<dbReference type="EMBL" id="CP038241">
    <property type="protein sequence ID" value="QIV96042.1"/>
    <property type="molecule type" value="Genomic_DNA"/>
</dbReference>
<evidence type="ECO:0000256" key="8">
    <source>
        <dbReference type="ARBA" id="ARBA00048810"/>
    </source>
</evidence>
<comment type="pathway">
    <text evidence="2 10">Carbohydrate degradation; pentose phosphate pathway; D-glyceraldehyde 3-phosphate and beta-D-fructose 6-phosphate from D-ribose 5-phosphate and D-xylulose 5-phosphate (non-oxidative stage): step 2/3.</text>
</comment>
<evidence type="ECO:0000313" key="11">
    <source>
        <dbReference type="EMBL" id="QIV96042.1"/>
    </source>
</evidence>
<name>A0AAE6YJT2_9GAMM</name>
<dbReference type="PANTHER" id="PTHR10683:SF18">
    <property type="entry name" value="TRANSALDOLASE"/>
    <property type="match status" value="1"/>
</dbReference>
<dbReference type="Pfam" id="PF00923">
    <property type="entry name" value="TAL_FSA"/>
    <property type="match status" value="1"/>
</dbReference>
<keyword evidence="6 10" id="KW-0570">Pentose shunt</keyword>
<evidence type="ECO:0000313" key="12">
    <source>
        <dbReference type="Proteomes" id="UP000502004"/>
    </source>
</evidence>
<dbReference type="KEGG" id="aii:E4K63_04045"/>
<dbReference type="GO" id="GO:0009052">
    <property type="term" value="P:pentose-phosphate shunt, non-oxidative branch"/>
    <property type="evidence" value="ECO:0007669"/>
    <property type="project" value="TreeGrafter"/>
</dbReference>
<accession>A0AAE6YJT2</accession>
<dbReference type="InterPro" id="IPR004730">
    <property type="entry name" value="Transaldolase_1"/>
</dbReference>
<dbReference type="InterPro" id="IPR001585">
    <property type="entry name" value="TAL/FSA"/>
</dbReference>
<evidence type="ECO:0000256" key="10">
    <source>
        <dbReference type="RuleBase" id="RU004155"/>
    </source>
</evidence>
<dbReference type="Proteomes" id="UP000502004">
    <property type="component" value="Chromosome"/>
</dbReference>
<dbReference type="EC" id="2.2.1.2" evidence="4 9"/>
<keyword evidence="7" id="KW-0704">Schiff base</keyword>
<dbReference type="SUPFAM" id="SSF51569">
    <property type="entry name" value="Aldolase"/>
    <property type="match status" value="1"/>
</dbReference>
<organism evidence="11 12">
    <name type="scientific">Allofrancisella inopinata</name>
    <dbReference type="NCBI Taxonomy" id="1085647"/>
    <lineage>
        <taxon>Bacteria</taxon>
        <taxon>Pseudomonadati</taxon>
        <taxon>Pseudomonadota</taxon>
        <taxon>Gammaproteobacteria</taxon>
        <taxon>Thiotrichales</taxon>
        <taxon>Francisellaceae</taxon>
        <taxon>Allofrancisella</taxon>
    </lineage>
</organism>
<evidence type="ECO:0000256" key="2">
    <source>
        <dbReference type="ARBA" id="ARBA00004857"/>
    </source>
</evidence>
<dbReference type="GO" id="GO:0005737">
    <property type="term" value="C:cytoplasm"/>
    <property type="evidence" value="ECO:0007669"/>
    <property type="project" value="UniProtKB-UniRule"/>
</dbReference>
<comment type="catalytic activity">
    <reaction evidence="8 10">
        <text>D-sedoheptulose 7-phosphate + D-glyceraldehyde 3-phosphate = D-erythrose 4-phosphate + beta-D-fructose 6-phosphate</text>
        <dbReference type="Rhea" id="RHEA:17053"/>
        <dbReference type="ChEBI" id="CHEBI:16897"/>
        <dbReference type="ChEBI" id="CHEBI:57483"/>
        <dbReference type="ChEBI" id="CHEBI:57634"/>
        <dbReference type="ChEBI" id="CHEBI:59776"/>
        <dbReference type="EC" id="2.2.1.2"/>
    </reaction>
</comment>
<evidence type="ECO:0000256" key="7">
    <source>
        <dbReference type="ARBA" id="ARBA00023270"/>
    </source>
</evidence>